<feature type="compositionally biased region" description="Polar residues" evidence="1">
    <location>
        <begin position="1"/>
        <end position="17"/>
    </location>
</feature>
<dbReference type="AlphaFoldDB" id="A0A0L0F4C8"/>
<organism evidence="2 3">
    <name type="scientific">Sphaeroforma arctica JP610</name>
    <dbReference type="NCBI Taxonomy" id="667725"/>
    <lineage>
        <taxon>Eukaryota</taxon>
        <taxon>Ichthyosporea</taxon>
        <taxon>Ichthyophonida</taxon>
        <taxon>Sphaeroforma</taxon>
    </lineage>
</organism>
<gene>
    <name evidence="2" type="ORF">SARC_15985</name>
</gene>
<dbReference type="Gene3D" id="3.40.50.300">
    <property type="entry name" value="P-loop containing nucleotide triphosphate hydrolases"/>
    <property type="match status" value="1"/>
</dbReference>
<evidence type="ECO:0000313" key="2">
    <source>
        <dbReference type="EMBL" id="KNC71476.1"/>
    </source>
</evidence>
<dbReference type="Proteomes" id="UP000054560">
    <property type="component" value="Unassembled WGS sequence"/>
</dbReference>
<feature type="non-terminal residue" evidence="2">
    <location>
        <position position="73"/>
    </location>
</feature>
<dbReference type="RefSeq" id="XP_014145378.1">
    <property type="nucleotide sequence ID" value="XM_014289903.1"/>
</dbReference>
<feature type="non-terminal residue" evidence="2">
    <location>
        <position position="1"/>
    </location>
</feature>
<dbReference type="EMBL" id="KQ248731">
    <property type="protein sequence ID" value="KNC71476.1"/>
    <property type="molecule type" value="Genomic_DNA"/>
</dbReference>
<evidence type="ECO:0008006" key="4">
    <source>
        <dbReference type="Google" id="ProtNLM"/>
    </source>
</evidence>
<proteinExistence type="predicted"/>
<dbReference type="OrthoDB" id="1735at2759"/>
<dbReference type="InterPro" id="IPR027417">
    <property type="entry name" value="P-loop_NTPase"/>
</dbReference>
<feature type="region of interest" description="Disordered" evidence="1">
    <location>
        <begin position="1"/>
        <end position="31"/>
    </location>
</feature>
<evidence type="ECO:0000313" key="3">
    <source>
        <dbReference type="Proteomes" id="UP000054560"/>
    </source>
</evidence>
<sequence length="73" mass="7797">HALSSESRPTKPNTPKVTSGPDLKAVPFSKTDGIRTEVHEALTKANITHPTVIQHQSLKALMGGRDVLLAAET</sequence>
<protein>
    <recommendedName>
        <fullName evidence="4">DEAD-box RNA helicase Q domain-containing protein</fullName>
    </recommendedName>
</protein>
<dbReference type="SUPFAM" id="SSF52540">
    <property type="entry name" value="P-loop containing nucleoside triphosphate hydrolases"/>
    <property type="match status" value="1"/>
</dbReference>
<accession>A0A0L0F4C8</accession>
<evidence type="ECO:0000256" key="1">
    <source>
        <dbReference type="SAM" id="MobiDB-lite"/>
    </source>
</evidence>
<name>A0A0L0F4C8_9EUKA</name>
<reference evidence="2 3" key="1">
    <citation type="submission" date="2011-02" db="EMBL/GenBank/DDBJ databases">
        <title>The Genome Sequence of Sphaeroforma arctica JP610.</title>
        <authorList>
            <consortium name="The Broad Institute Genome Sequencing Platform"/>
            <person name="Russ C."/>
            <person name="Cuomo C."/>
            <person name="Young S.K."/>
            <person name="Zeng Q."/>
            <person name="Gargeya S."/>
            <person name="Alvarado L."/>
            <person name="Berlin A."/>
            <person name="Chapman S.B."/>
            <person name="Chen Z."/>
            <person name="Freedman E."/>
            <person name="Gellesch M."/>
            <person name="Goldberg J."/>
            <person name="Griggs A."/>
            <person name="Gujja S."/>
            <person name="Heilman E."/>
            <person name="Heiman D."/>
            <person name="Howarth C."/>
            <person name="Mehta T."/>
            <person name="Neiman D."/>
            <person name="Pearson M."/>
            <person name="Roberts A."/>
            <person name="Saif S."/>
            <person name="Shea T."/>
            <person name="Shenoy N."/>
            <person name="Sisk P."/>
            <person name="Stolte C."/>
            <person name="Sykes S."/>
            <person name="White J."/>
            <person name="Yandava C."/>
            <person name="Burger G."/>
            <person name="Gray M.W."/>
            <person name="Holland P.W.H."/>
            <person name="King N."/>
            <person name="Lang F.B.F."/>
            <person name="Roger A.J."/>
            <person name="Ruiz-Trillo I."/>
            <person name="Haas B."/>
            <person name="Nusbaum C."/>
            <person name="Birren B."/>
        </authorList>
    </citation>
    <scope>NUCLEOTIDE SEQUENCE [LARGE SCALE GENOMIC DNA]</scope>
    <source>
        <strain evidence="2 3">JP610</strain>
    </source>
</reference>
<keyword evidence="3" id="KW-1185">Reference proteome</keyword>
<dbReference type="GeneID" id="25916489"/>